<protein>
    <recommendedName>
        <fullName evidence="3">NADH:ubiquinone oxidoreductase 30kDa subunit domain-containing protein</fullName>
    </recommendedName>
</protein>
<organism evidence="4">
    <name type="scientific">marine sediment metagenome</name>
    <dbReference type="NCBI Taxonomy" id="412755"/>
    <lineage>
        <taxon>unclassified sequences</taxon>
        <taxon>metagenomes</taxon>
        <taxon>ecological metagenomes</taxon>
    </lineage>
</organism>
<accession>X1Q270</accession>
<gene>
    <name evidence="4" type="ORF">S06H3_63947</name>
</gene>
<dbReference type="PANTHER" id="PTHR10884:SF14">
    <property type="entry name" value="NADH DEHYDROGENASE [UBIQUINONE] IRON-SULFUR PROTEIN 3, MITOCHONDRIAL"/>
    <property type="match status" value="1"/>
</dbReference>
<dbReference type="GO" id="GO:0008137">
    <property type="term" value="F:NADH dehydrogenase (ubiquinone) activity"/>
    <property type="evidence" value="ECO:0007669"/>
    <property type="project" value="InterPro"/>
</dbReference>
<dbReference type="Pfam" id="PF00329">
    <property type="entry name" value="Complex1_30kDa"/>
    <property type="match status" value="1"/>
</dbReference>
<dbReference type="InterPro" id="IPR037232">
    <property type="entry name" value="NADH_quin_OxRdtase_su_C/D-like"/>
</dbReference>
<dbReference type="EMBL" id="BARV01042558">
    <property type="protein sequence ID" value="GAI48846.1"/>
    <property type="molecule type" value="Genomic_DNA"/>
</dbReference>
<proteinExistence type="inferred from homology"/>
<dbReference type="AlphaFoldDB" id="X1Q270"/>
<dbReference type="PANTHER" id="PTHR10884">
    <property type="entry name" value="NADH DEHYDROGENASE UBIQUINONE IRON-SULFUR PROTEIN 3"/>
    <property type="match status" value="1"/>
</dbReference>
<comment type="similarity">
    <text evidence="1">Belongs to the complex I 30 kDa subunit family.</text>
</comment>
<reference evidence="4" key="1">
    <citation type="journal article" date="2014" name="Front. Microbiol.">
        <title>High frequency of phylogenetically diverse reductive dehalogenase-homologous genes in deep subseafloor sedimentary metagenomes.</title>
        <authorList>
            <person name="Kawai M."/>
            <person name="Futagami T."/>
            <person name="Toyoda A."/>
            <person name="Takaki Y."/>
            <person name="Nishi S."/>
            <person name="Hori S."/>
            <person name="Arai W."/>
            <person name="Tsubouchi T."/>
            <person name="Morono Y."/>
            <person name="Uchiyama I."/>
            <person name="Ito T."/>
            <person name="Fujiyama A."/>
            <person name="Inagaki F."/>
            <person name="Takami H."/>
        </authorList>
    </citation>
    <scope>NUCLEOTIDE SEQUENCE</scope>
    <source>
        <strain evidence="4">Expedition CK06-06</strain>
    </source>
</reference>
<dbReference type="InterPro" id="IPR001268">
    <property type="entry name" value="NADH_UbQ_OxRdtase_30kDa_su"/>
</dbReference>
<keyword evidence="2" id="KW-0813">Transport</keyword>
<dbReference type="SUPFAM" id="SSF143243">
    <property type="entry name" value="Nqo5-like"/>
    <property type="match status" value="1"/>
</dbReference>
<dbReference type="PROSITE" id="PS00542">
    <property type="entry name" value="COMPLEX1_30K"/>
    <property type="match status" value="1"/>
</dbReference>
<comment type="caution">
    <text evidence="4">The sequence shown here is derived from an EMBL/GenBank/DDBJ whole genome shotgun (WGS) entry which is preliminary data.</text>
</comment>
<feature type="non-terminal residue" evidence="4">
    <location>
        <position position="1"/>
    </location>
</feature>
<evidence type="ECO:0000259" key="3">
    <source>
        <dbReference type="Pfam" id="PF00329"/>
    </source>
</evidence>
<feature type="domain" description="NADH:ubiquinone oxidoreductase 30kDa subunit" evidence="3">
    <location>
        <begin position="11"/>
        <end position="125"/>
    </location>
</feature>
<evidence type="ECO:0000313" key="4">
    <source>
        <dbReference type="EMBL" id="GAI48846.1"/>
    </source>
</evidence>
<dbReference type="InterPro" id="IPR020396">
    <property type="entry name" value="NADH_UbQ_OxRdtase_CS"/>
</dbReference>
<dbReference type="InterPro" id="IPR010218">
    <property type="entry name" value="NADH_DH_suC"/>
</dbReference>
<name>X1Q270_9ZZZZ</name>
<evidence type="ECO:0000256" key="1">
    <source>
        <dbReference type="ARBA" id="ARBA00007569"/>
    </source>
</evidence>
<dbReference type="NCBIfam" id="TIGR01961">
    <property type="entry name" value="NuoC_fam"/>
    <property type="match status" value="1"/>
</dbReference>
<dbReference type="Gene3D" id="3.30.460.80">
    <property type="entry name" value="NADH:ubiquinone oxidoreductase, 30kDa subunit"/>
    <property type="match status" value="1"/>
</dbReference>
<sequence length="126" mass="14562">SIVESGPDSLLVKSESWLEVATFLKTTPGLDFDYLTGITAVDYYDYFEVVYQLTSMKHNHSLVVKTRCYGRENLTLPSVVSLWRGADFQEREIYDLMGISFEGHPNLKHIVLWEGFEGYPLRKDYL</sequence>
<dbReference type="GO" id="GO:0016651">
    <property type="term" value="F:oxidoreductase activity, acting on NAD(P)H"/>
    <property type="evidence" value="ECO:0007669"/>
    <property type="project" value="InterPro"/>
</dbReference>
<evidence type="ECO:0000256" key="2">
    <source>
        <dbReference type="ARBA" id="ARBA00022448"/>
    </source>
</evidence>